<dbReference type="RefSeq" id="WP_219318829.1">
    <property type="nucleotide sequence ID" value="NZ_JAHWYN010000021.1"/>
</dbReference>
<dbReference type="Proteomes" id="UP000812031">
    <property type="component" value="Unassembled WGS sequence"/>
</dbReference>
<evidence type="ECO:0000313" key="4">
    <source>
        <dbReference type="Proteomes" id="UP000812031"/>
    </source>
</evidence>
<evidence type="ECO:0000313" key="3">
    <source>
        <dbReference type="EMBL" id="MBW4362343.1"/>
    </source>
</evidence>
<name>A0ABS6Y2N8_9FLAO</name>
<gene>
    <name evidence="3" type="ORF">KZH69_17780</name>
</gene>
<keyword evidence="1 3" id="KW-0413">Isomerase</keyword>
<sequence>MPLKIAQMKSITNKVVFTFFLLFFALTFVNAQEIIKDSVVATAKVTAPSGKKLKIDGVVATVGDYIILDSDIDKGFLEITAQGGSTKDVSRCQVLGNLLEQKLYAHQAVQDSIIVSDAEVKGMMDERLNYMLEQIGSMDKLIKYYQKDSEEEFRTYFFDVLKEQKLTGEMTKKIIDKVEITPEEVREFFKKIPTADLPVFGAELEVAQIVVKPKVTEEDKKKVIDKLNGFRKECLEGSSFATKAVLYSEDPGSSKNGGYYKMTRRTPFVKEFKDVAFSLAEGEISEPFETIFGFHIIYVEKIKGQEIELRHIIISPVVSPEALKEAKEKITLIRKKILDKEITFAEAARTMSDEKETRANGGTLVNPKTQDTRFELTKMDPSIYSQVSNLKDNEISMPFLEDVQGKKDYKIMIVTNRIDSHTADYAKDYIKIKDLALKEKQIKAIAKWFDTKIKDTYIKIVDEYKDCPFTNNWVKK</sequence>
<keyword evidence="4" id="KW-1185">Reference proteome</keyword>
<evidence type="ECO:0000256" key="1">
    <source>
        <dbReference type="PROSITE-ProRule" id="PRU00278"/>
    </source>
</evidence>
<evidence type="ECO:0000259" key="2">
    <source>
        <dbReference type="PROSITE" id="PS50198"/>
    </source>
</evidence>
<dbReference type="PANTHER" id="PTHR47637:SF1">
    <property type="entry name" value="CHAPERONE SURA"/>
    <property type="match status" value="1"/>
</dbReference>
<feature type="domain" description="PpiC" evidence="2">
    <location>
        <begin position="304"/>
        <end position="416"/>
    </location>
</feature>
<comment type="caution">
    <text evidence="3">The sequence shown here is derived from an EMBL/GenBank/DDBJ whole genome shotgun (WGS) entry which is preliminary data.</text>
</comment>
<feature type="domain" description="PpiC" evidence="2">
    <location>
        <begin position="201"/>
        <end position="301"/>
    </location>
</feature>
<reference evidence="3 4" key="1">
    <citation type="submission" date="2021-07" db="EMBL/GenBank/DDBJ databases">
        <title>Flavobacterium sp. nov. isolated from sediment on the Taihu Lake.</title>
        <authorList>
            <person name="Qu J.-H."/>
        </authorList>
    </citation>
    <scope>NUCLEOTIDE SEQUENCE [LARGE SCALE GENOMIC DNA]</scope>
    <source>
        <strain evidence="3 4">NAS39</strain>
    </source>
</reference>
<dbReference type="EMBL" id="JAHWYN010000021">
    <property type="protein sequence ID" value="MBW4362343.1"/>
    <property type="molecule type" value="Genomic_DNA"/>
</dbReference>
<dbReference type="InterPro" id="IPR000297">
    <property type="entry name" value="PPIase_PpiC"/>
</dbReference>
<dbReference type="GO" id="GO:0003755">
    <property type="term" value="F:peptidyl-prolyl cis-trans isomerase activity"/>
    <property type="evidence" value="ECO:0007669"/>
    <property type="project" value="UniProtKB-EC"/>
</dbReference>
<dbReference type="Pfam" id="PF00639">
    <property type="entry name" value="Rotamase"/>
    <property type="match status" value="2"/>
</dbReference>
<proteinExistence type="predicted"/>
<dbReference type="PROSITE" id="PS50198">
    <property type="entry name" value="PPIC_PPIASE_2"/>
    <property type="match status" value="2"/>
</dbReference>
<dbReference type="EC" id="5.2.1.8" evidence="3"/>
<accession>A0ABS6Y2N8</accession>
<dbReference type="PANTHER" id="PTHR47637">
    <property type="entry name" value="CHAPERONE SURA"/>
    <property type="match status" value="1"/>
</dbReference>
<keyword evidence="1" id="KW-0697">Rotamase</keyword>
<organism evidence="3 4">
    <name type="scientific">Flavobacterium taihuense</name>
    <dbReference type="NCBI Taxonomy" id="2857508"/>
    <lineage>
        <taxon>Bacteria</taxon>
        <taxon>Pseudomonadati</taxon>
        <taxon>Bacteroidota</taxon>
        <taxon>Flavobacteriia</taxon>
        <taxon>Flavobacteriales</taxon>
        <taxon>Flavobacteriaceae</taxon>
        <taxon>Flavobacterium</taxon>
    </lineage>
</organism>
<protein>
    <submittedName>
        <fullName evidence="3">Peptidylprolyl isomerase</fullName>
        <ecNumber evidence="3">5.2.1.8</ecNumber>
    </submittedName>
</protein>
<dbReference type="InterPro" id="IPR050280">
    <property type="entry name" value="OMP_Chaperone_SurA"/>
</dbReference>